<dbReference type="STRING" id="576117.SAMN04488138_1504"/>
<protein>
    <recommendedName>
        <fullName evidence="1">DUF6362 domain-containing protein</fullName>
    </recommendedName>
</protein>
<organism evidence="2 3">
    <name type="scientific">Celeribacter halophilus</name>
    <dbReference type="NCBI Taxonomy" id="576117"/>
    <lineage>
        <taxon>Bacteria</taxon>
        <taxon>Pseudomonadati</taxon>
        <taxon>Pseudomonadota</taxon>
        <taxon>Alphaproteobacteria</taxon>
        <taxon>Rhodobacterales</taxon>
        <taxon>Roseobacteraceae</taxon>
        <taxon>Celeribacter</taxon>
    </lineage>
</organism>
<dbReference type="AlphaFoldDB" id="A0A1I3XER0"/>
<name>A0A1I3XER0_9RHOB</name>
<dbReference type="Proteomes" id="UP000183299">
    <property type="component" value="Unassembled WGS sequence"/>
</dbReference>
<dbReference type="OrthoDB" id="7360866at2"/>
<dbReference type="InterPro" id="IPR045942">
    <property type="entry name" value="DUF6362"/>
</dbReference>
<proteinExistence type="predicted"/>
<keyword evidence="3" id="KW-1185">Reference proteome</keyword>
<feature type="domain" description="DUF6362" evidence="1">
    <location>
        <begin position="27"/>
        <end position="131"/>
    </location>
</feature>
<gene>
    <name evidence="2" type="ORF">SAMN04488138_1504</name>
</gene>
<accession>A0A1I3XER0</accession>
<evidence type="ECO:0000259" key="1">
    <source>
        <dbReference type="Pfam" id="PF19889"/>
    </source>
</evidence>
<reference evidence="2 3" key="1">
    <citation type="submission" date="2016-10" db="EMBL/GenBank/DDBJ databases">
        <authorList>
            <person name="de Groot N.N."/>
        </authorList>
    </citation>
    <scope>NUCLEOTIDE SEQUENCE [LARGE SCALE GENOMIC DNA]</scope>
    <source>
        <strain evidence="2 3">CGMCC 1.8891</strain>
    </source>
</reference>
<dbReference type="RefSeq" id="WP_066598872.1">
    <property type="nucleotide sequence ID" value="NZ_FORY01000050.1"/>
</dbReference>
<dbReference type="EMBL" id="FORY01000050">
    <property type="protein sequence ID" value="SFK17849.1"/>
    <property type="molecule type" value="Genomic_DNA"/>
</dbReference>
<dbReference type="Pfam" id="PF19889">
    <property type="entry name" value="DUF6362"/>
    <property type="match status" value="1"/>
</dbReference>
<evidence type="ECO:0000313" key="2">
    <source>
        <dbReference type="EMBL" id="SFK17849.1"/>
    </source>
</evidence>
<dbReference type="GeneID" id="98667127"/>
<evidence type="ECO:0000313" key="3">
    <source>
        <dbReference type="Proteomes" id="UP000183299"/>
    </source>
</evidence>
<sequence>MAKKMEPIKLTVAEVEERLEEAALTLKRLPNLGGPQGYKSSWPEYVQSSATAYGYEQATMRVTPSAKEIQRMEDAIEWLKLIDYRDDPQRTADDRKIVWMRAEQHRWAAIQRAVGLSRSQAWRRHAAALITLQRRLERGTRASKAAPTPVSR</sequence>